<keyword evidence="4" id="KW-1185">Reference proteome</keyword>
<dbReference type="PANTHER" id="PTHR12049">
    <property type="entry name" value="PROTEIN ARGININE METHYLTRANSFERASE NDUFAF7, MITOCHONDRIAL"/>
    <property type="match status" value="1"/>
</dbReference>
<dbReference type="Proteomes" id="UP001327459">
    <property type="component" value="Chromosome"/>
</dbReference>
<dbReference type="InterPro" id="IPR038375">
    <property type="entry name" value="NDUFAF7_sf"/>
</dbReference>
<evidence type="ECO:0000313" key="3">
    <source>
        <dbReference type="EMBL" id="WQH17159.1"/>
    </source>
</evidence>
<protein>
    <submittedName>
        <fullName evidence="3">SAM-dependent methyltransferase</fullName>
        <ecNumber evidence="3">2.1.1.-</ecNumber>
    </submittedName>
</protein>
<dbReference type="Gene3D" id="3.40.50.12710">
    <property type="match status" value="1"/>
</dbReference>
<gene>
    <name evidence="3" type="ORF">SR882_04440</name>
</gene>
<keyword evidence="1 3" id="KW-0489">Methyltransferase</keyword>
<dbReference type="EC" id="2.1.1.-" evidence="3"/>
<evidence type="ECO:0000256" key="2">
    <source>
        <dbReference type="ARBA" id="ARBA00022679"/>
    </source>
</evidence>
<keyword evidence="2 3" id="KW-0808">Transferase</keyword>
<dbReference type="Pfam" id="PF02636">
    <property type="entry name" value="Methyltransf_28"/>
    <property type="match status" value="1"/>
</dbReference>
<dbReference type="PANTHER" id="PTHR12049:SF7">
    <property type="entry name" value="PROTEIN ARGININE METHYLTRANSFERASE NDUFAF7, MITOCHONDRIAL"/>
    <property type="match status" value="1"/>
</dbReference>
<proteinExistence type="predicted"/>
<evidence type="ECO:0000313" key="4">
    <source>
        <dbReference type="Proteomes" id="UP001327459"/>
    </source>
</evidence>
<dbReference type="RefSeq" id="WP_322522139.1">
    <property type="nucleotide sequence ID" value="NZ_CP140153.1"/>
</dbReference>
<dbReference type="GO" id="GO:0032259">
    <property type="term" value="P:methylation"/>
    <property type="evidence" value="ECO:0007669"/>
    <property type="project" value="UniProtKB-KW"/>
</dbReference>
<dbReference type="EMBL" id="CP140153">
    <property type="protein sequence ID" value="WQH17159.1"/>
    <property type="molecule type" value="Genomic_DNA"/>
</dbReference>
<dbReference type="GO" id="GO:0008168">
    <property type="term" value="F:methyltransferase activity"/>
    <property type="evidence" value="ECO:0007669"/>
    <property type="project" value="UniProtKB-KW"/>
</dbReference>
<reference evidence="3 4" key="1">
    <citation type="submission" date="2023-11" db="EMBL/GenBank/DDBJ databases">
        <title>MicrobeMod: A computational toolkit for identifying prokaryotic methylation and restriction-modification with nanopore sequencing.</title>
        <authorList>
            <person name="Crits-Christoph A."/>
            <person name="Kang S.C."/>
            <person name="Lee H."/>
            <person name="Ostrov N."/>
        </authorList>
    </citation>
    <scope>NUCLEOTIDE SEQUENCE [LARGE SCALE GENOMIC DNA]</scope>
    <source>
        <strain evidence="3 4">ATCC 49870</strain>
    </source>
</reference>
<dbReference type="InterPro" id="IPR029063">
    <property type="entry name" value="SAM-dependent_MTases_sf"/>
</dbReference>
<evidence type="ECO:0000256" key="1">
    <source>
        <dbReference type="ARBA" id="ARBA00022603"/>
    </source>
</evidence>
<organism evidence="3 4">
    <name type="scientific">Guyparkeria halophila</name>
    <dbReference type="NCBI Taxonomy" id="47960"/>
    <lineage>
        <taxon>Bacteria</taxon>
        <taxon>Pseudomonadati</taxon>
        <taxon>Pseudomonadota</taxon>
        <taxon>Gammaproteobacteria</taxon>
        <taxon>Chromatiales</taxon>
        <taxon>Thioalkalibacteraceae</taxon>
        <taxon>Guyparkeria</taxon>
    </lineage>
</organism>
<name>A0ABZ0YYB5_9GAMM</name>
<dbReference type="SUPFAM" id="SSF53335">
    <property type="entry name" value="S-adenosyl-L-methionine-dependent methyltransferases"/>
    <property type="match status" value="1"/>
</dbReference>
<sequence length="393" mass="43414">MSAGAGQEGFELPTPSAADQAKSLELIEQLVEGMHGAPIPFADYMATVLYHPTLGYYGSGQVAFGAGGDFITAPERSRFFTAGLAYEWRQARSADLGGELLEIGAGSGRLAIDLLERLAADDALPERYTILEISPALAARQAGNLRESLPPAVVERVRWIDAWSQLDWSGGIVVANEVLDAMPVERFRWWPGKPETAERLLVGFDGQRFVWQTQPADAPLQAAVEAITARIERPIVTPRETVLAEYSPDLADWLGEMRAALGAGGETWVYLFDYGSHTADIYRGDRNEGTLKCHYRHLAHEDPFVYPGLQDITAWVDFQAVEQAARAAGFAIDGERSQAQWLLGTDVPRLVERELQAHDSLTDQARLAQEFRELVMPTEMGERFRVMRLRLGG</sequence>
<accession>A0ABZ0YYB5</accession>
<dbReference type="InterPro" id="IPR003788">
    <property type="entry name" value="NDUFAF7"/>
</dbReference>